<feature type="non-terminal residue" evidence="2">
    <location>
        <position position="1"/>
    </location>
</feature>
<feature type="non-terminal residue" evidence="2">
    <location>
        <position position="47"/>
    </location>
</feature>
<reference evidence="2" key="1">
    <citation type="journal article" date="2014" name="Front. Microbiol.">
        <title>High frequency of phylogenetically diverse reductive dehalogenase-homologous genes in deep subseafloor sedimentary metagenomes.</title>
        <authorList>
            <person name="Kawai M."/>
            <person name="Futagami T."/>
            <person name="Toyoda A."/>
            <person name="Takaki Y."/>
            <person name="Nishi S."/>
            <person name="Hori S."/>
            <person name="Arai W."/>
            <person name="Tsubouchi T."/>
            <person name="Morono Y."/>
            <person name="Uchiyama I."/>
            <person name="Ito T."/>
            <person name="Fujiyama A."/>
            <person name="Inagaki F."/>
            <person name="Takami H."/>
        </authorList>
    </citation>
    <scope>NUCLEOTIDE SEQUENCE</scope>
    <source>
        <strain evidence="2">Expedition CK06-06</strain>
    </source>
</reference>
<sequence>KQGKKEEEKHKETHGEEHEETLTRGRLAEDTSGILITGRMTLYDLED</sequence>
<accession>X1EA22</accession>
<proteinExistence type="predicted"/>
<dbReference type="EMBL" id="BART01041971">
    <property type="protein sequence ID" value="GAH30126.1"/>
    <property type="molecule type" value="Genomic_DNA"/>
</dbReference>
<evidence type="ECO:0000313" key="2">
    <source>
        <dbReference type="EMBL" id="GAH30126.1"/>
    </source>
</evidence>
<organism evidence="2">
    <name type="scientific">marine sediment metagenome</name>
    <dbReference type="NCBI Taxonomy" id="412755"/>
    <lineage>
        <taxon>unclassified sequences</taxon>
        <taxon>metagenomes</taxon>
        <taxon>ecological metagenomes</taxon>
    </lineage>
</organism>
<feature type="compositionally biased region" description="Basic and acidic residues" evidence="1">
    <location>
        <begin position="1"/>
        <end position="29"/>
    </location>
</feature>
<protein>
    <submittedName>
        <fullName evidence="2">Uncharacterized protein</fullName>
    </submittedName>
</protein>
<evidence type="ECO:0000256" key="1">
    <source>
        <dbReference type="SAM" id="MobiDB-lite"/>
    </source>
</evidence>
<name>X1EA22_9ZZZZ</name>
<gene>
    <name evidence="2" type="ORF">S01H4_67097</name>
</gene>
<feature type="region of interest" description="Disordered" evidence="1">
    <location>
        <begin position="1"/>
        <end position="34"/>
    </location>
</feature>
<comment type="caution">
    <text evidence="2">The sequence shown here is derived from an EMBL/GenBank/DDBJ whole genome shotgun (WGS) entry which is preliminary data.</text>
</comment>
<dbReference type="AlphaFoldDB" id="X1EA22"/>